<dbReference type="AlphaFoldDB" id="I4B9B1"/>
<evidence type="ECO:0000256" key="7">
    <source>
        <dbReference type="ARBA" id="ARBA00023237"/>
    </source>
</evidence>
<evidence type="ECO:0000256" key="1">
    <source>
        <dbReference type="ARBA" id="ARBA00004571"/>
    </source>
</evidence>
<name>I4B9B1_TURPD</name>
<dbReference type="EMBL" id="CP002959">
    <property type="protein sequence ID" value="AFM13868.1"/>
    <property type="molecule type" value="Genomic_DNA"/>
</dbReference>
<dbReference type="GO" id="GO:0009279">
    <property type="term" value="C:cell outer membrane"/>
    <property type="evidence" value="ECO:0007669"/>
    <property type="project" value="UniProtKB-SubCell"/>
</dbReference>
<dbReference type="GO" id="GO:0044718">
    <property type="term" value="P:siderophore transmembrane transport"/>
    <property type="evidence" value="ECO:0007669"/>
    <property type="project" value="TreeGrafter"/>
</dbReference>
<evidence type="ECO:0000256" key="5">
    <source>
        <dbReference type="ARBA" id="ARBA00022729"/>
    </source>
</evidence>
<keyword evidence="7" id="KW-0998">Cell outer membrane</keyword>
<keyword evidence="2" id="KW-0813">Transport</keyword>
<dbReference type="HOGENOM" id="CLU_406464_0_0_12"/>
<keyword evidence="5" id="KW-0732">Signal</keyword>
<dbReference type="InterPro" id="IPR012910">
    <property type="entry name" value="Plug_dom"/>
</dbReference>
<sequence length="665" mass="72738">MNRSATAGCLLFALVSLSQNVHGDEAEELRVQAKLKRIKPIRLISSSDARAAGSYREIPLATAAEAPLSERASDVLQKQTGVQVNRAGAPGTQSVLAIRGMSPDQVEYFIEGVPLPRPLATPPNLEMLPLPLFSAVDIYPSFVPSHLPGANIGGALNFRLLRPEGESARYLTQVSQNSLLGTSVIAARQTGSSLNFVSFEQSRNRYEYVSNNGTPENRSDDRVLQRLNEDFTRAGYTGFGTLAAGKWQIAGLADFYHSDRGIPGVQNLPIESARRSEQRMSGAVKAARPLSETLNVQLIATTSFDRSELTDPKRELIAATRQLSESPQLLAGASLAFRTNTVDAAVHTRAKYQSIAVDRGNIAARHEGQGTANAAYDTSLFRVAAQTGFTATQDNAAQNAFYASRETVFSTTGVSASGFVALRPLALFDASADRSALEVYAQATSAFRSPTLYERFGDGLFVTASEFLRSERAITNAAGVRGALNCPASIICSWRSEAWLTGAKDFILFTQNSSRTLIAVNASSAQIAGLENEVQLHLPEKFLLSLRYTYLDARDYGSIPYYQDKYLPFRPRHHAVATLTLLFGQLRSITSAEFRGAVFRDRYNSYGFYLPSKILVDSGIDYTLSSGATHILNFTVKNITDDRETDFIGYPLPGRYYLVRWTAQY</sequence>
<evidence type="ECO:0000256" key="3">
    <source>
        <dbReference type="ARBA" id="ARBA00022452"/>
    </source>
</evidence>
<proteinExistence type="predicted"/>
<dbReference type="STRING" id="869212.Turpa_3229"/>
<dbReference type="SUPFAM" id="SSF56935">
    <property type="entry name" value="Porins"/>
    <property type="match status" value="1"/>
</dbReference>
<reference evidence="9 10" key="1">
    <citation type="submission" date="2012-06" db="EMBL/GenBank/DDBJ databases">
        <title>The complete chromosome of genome of Turneriella parva DSM 21527.</title>
        <authorList>
            <consortium name="US DOE Joint Genome Institute (JGI-PGF)"/>
            <person name="Lucas S."/>
            <person name="Han J."/>
            <person name="Lapidus A."/>
            <person name="Bruce D."/>
            <person name="Goodwin L."/>
            <person name="Pitluck S."/>
            <person name="Peters L."/>
            <person name="Kyrpides N."/>
            <person name="Mavromatis K."/>
            <person name="Ivanova N."/>
            <person name="Mikhailova N."/>
            <person name="Chertkov O."/>
            <person name="Detter J.C."/>
            <person name="Tapia R."/>
            <person name="Han C."/>
            <person name="Land M."/>
            <person name="Hauser L."/>
            <person name="Markowitz V."/>
            <person name="Cheng J.-F."/>
            <person name="Hugenholtz P."/>
            <person name="Woyke T."/>
            <person name="Wu D."/>
            <person name="Gronow S."/>
            <person name="Wellnitz S."/>
            <person name="Brambilla E."/>
            <person name="Klenk H.-P."/>
            <person name="Eisen J.A."/>
        </authorList>
    </citation>
    <scope>NUCLEOTIDE SEQUENCE [LARGE SCALE GENOMIC DNA]</scope>
    <source>
        <strain evidence="10">ATCC BAA-1111 / DSM 21527 / NCTC 11395 / H</strain>
    </source>
</reference>
<keyword evidence="3" id="KW-1134">Transmembrane beta strand</keyword>
<dbReference type="GO" id="GO:0015344">
    <property type="term" value="F:siderophore uptake transmembrane transporter activity"/>
    <property type="evidence" value="ECO:0007669"/>
    <property type="project" value="TreeGrafter"/>
</dbReference>
<dbReference type="Pfam" id="PF07715">
    <property type="entry name" value="Plug"/>
    <property type="match status" value="1"/>
</dbReference>
<dbReference type="PANTHER" id="PTHR30069:SF29">
    <property type="entry name" value="HEMOGLOBIN AND HEMOGLOBIN-HAPTOGLOBIN-BINDING PROTEIN 1-RELATED"/>
    <property type="match status" value="1"/>
</dbReference>
<evidence type="ECO:0000256" key="2">
    <source>
        <dbReference type="ARBA" id="ARBA00022448"/>
    </source>
</evidence>
<dbReference type="InterPro" id="IPR037066">
    <property type="entry name" value="Plug_dom_sf"/>
</dbReference>
<keyword evidence="4" id="KW-0812">Transmembrane</keyword>
<dbReference type="Gene3D" id="2.170.130.10">
    <property type="entry name" value="TonB-dependent receptor, plug domain"/>
    <property type="match status" value="1"/>
</dbReference>
<evidence type="ECO:0000256" key="6">
    <source>
        <dbReference type="ARBA" id="ARBA00023136"/>
    </source>
</evidence>
<organism evidence="9 10">
    <name type="scientific">Turneriella parva (strain ATCC BAA-1111 / DSM 21527 / NCTC 11395 / H)</name>
    <name type="common">Leptospira parva</name>
    <dbReference type="NCBI Taxonomy" id="869212"/>
    <lineage>
        <taxon>Bacteria</taxon>
        <taxon>Pseudomonadati</taxon>
        <taxon>Spirochaetota</taxon>
        <taxon>Spirochaetia</taxon>
        <taxon>Leptospirales</taxon>
        <taxon>Leptospiraceae</taxon>
        <taxon>Turneriella</taxon>
    </lineage>
</organism>
<keyword evidence="10" id="KW-1185">Reference proteome</keyword>
<dbReference type="InterPro" id="IPR039426">
    <property type="entry name" value="TonB-dep_rcpt-like"/>
</dbReference>
<dbReference type="KEGG" id="tpx:Turpa_3229"/>
<evidence type="ECO:0000313" key="10">
    <source>
        <dbReference type="Proteomes" id="UP000006048"/>
    </source>
</evidence>
<dbReference type="Proteomes" id="UP000006048">
    <property type="component" value="Chromosome"/>
</dbReference>
<feature type="domain" description="TonB-dependent receptor plug" evidence="8">
    <location>
        <begin position="69"/>
        <end position="141"/>
    </location>
</feature>
<evidence type="ECO:0000313" key="9">
    <source>
        <dbReference type="EMBL" id="AFM13868.1"/>
    </source>
</evidence>
<keyword evidence="9" id="KW-0675">Receptor</keyword>
<gene>
    <name evidence="9" type="ordered locus">Turpa_3229</name>
</gene>
<comment type="subcellular location">
    <subcellularLocation>
        <location evidence="1">Cell outer membrane</location>
        <topology evidence="1">Multi-pass membrane protein</topology>
    </subcellularLocation>
</comment>
<dbReference type="PANTHER" id="PTHR30069">
    <property type="entry name" value="TONB-DEPENDENT OUTER MEMBRANE RECEPTOR"/>
    <property type="match status" value="1"/>
</dbReference>
<dbReference type="Gene3D" id="2.40.170.20">
    <property type="entry name" value="TonB-dependent receptor, beta-barrel domain"/>
    <property type="match status" value="1"/>
</dbReference>
<evidence type="ECO:0000259" key="8">
    <source>
        <dbReference type="Pfam" id="PF07715"/>
    </source>
</evidence>
<dbReference type="InterPro" id="IPR036942">
    <property type="entry name" value="Beta-barrel_TonB_sf"/>
</dbReference>
<protein>
    <submittedName>
        <fullName evidence="9">TonB-dependent receptor plug</fullName>
    </submittedName>
</protein>
<keyword evidence="6" id="KW-0472">Membrane</keyword>
<evidence type="ECO:0000256" key="4">
    <source>
        <dbReference type="ARBA" id="ARBA00022692"/>
    </source>
</evidence>
<accession>I4B9B1</accession>